<accession>A0A0P8XWX9</accession>
<dbReference type="AlphaFoldDB" id="A0A0P8XWX9"/>
<evidence type="ECO:0000313" key="2">
    <source>
        <dbReference type="EMBL" id="KPU61947.1"/>
    </source>
</evidence>
<dbReference type="EMBL" id="LJXB01000042">
    <property type="protein sequence ID" value="KPU61947.1"/>
    <property type="molecule type" value="Genomic_DNA"/>
</dbReference>
<keyword evidence="1" id="KW-0812">Transmembrane</keyword>
<reference evidence="2 3" key="1">
    <citation type="submission" date="2015-09" db="EMBL/GenBank/DDBJ databases">
        <authorList>
            <person name="Jackson K.R."/>
            <person name="Lunt B.L."/>
            <person name="Fisher J.N.B."/>
            <person name="Gardner A.V."/>
            <person name="Bailey M.E."/>
            <person name="Deus L.M."/>
            <person name="Earl A.S."/>
            <person name="Gibby P.D."/>
            <person name="Hartmann K.A."/>
            <person name="Liu J.E."/>
            <person name="Manci A.M."/>
            <person name="Nielsen D.A."/>
            <person name="Solomon M.B."/>
            <person name="Breakwell D.P."/>
            <person name="Burnett S.H."/>
            <person name="Grose J.H."/>
        </authorList>
    </citation>
    <scope>NUCLEOTIDE SEQUENCE [LARGE SCALE GENOMIC DNA]</scope>
    <source>
        <strain evidence="2 3">S613</strain>
    </source>
</reference>
<evidence type="ECO:0000313" key="3">
    <source>
        <dbReference type="Proteomes" id="UP000050349"/>
    </source>
</evidence>
<name>A0A0P8XWX9_PSEFL</name>
<protein>
    <submittedName>
        <fullName evidence="2">Uncharacterized protein</fullName>
    </submittedName>
</protein>
<comment type="caution">
    <text evidence="2">The sequence shown here is derived from an EMBL/GenBank/DDBJ whole genome shotgun (WGS) entry which is preliminary data.</text>
</comment>
<dbReference type="Proteomes" id="UP000050349">
    <property type="component" value="Unassembled WGS sequence"/>
</dbReference>
<keyword evidence="1" id="KW-1133">Transmembrane helix</keyword>
<gene>
    <name evidence="2" type="ORF">AN403_6026</name>
</gene>
<organism evidence="2 3">
    <name type="scientific">Pseudomonas fluorescens</name>
    <dbReference type="NCBI Taxonomy" id="294"/>
    <lineage>
        <taxon>Bacteria</taxon>
        <taxon>Pseudomonadati</taxon>
        <taxon>Pseudomonadota</taxon>
        <taxon>Gammaproteobacteria</taxon>
        <taxon>Pseudomonadales</taxon>
        <taxon>Pseudomonadaceae</taxon>
        <taxon>Pseudomonas</taxon>
    </lineage>
</organism>
<sequence>MTKVYSVYQTPLTRLKPRLWEVSVMWNYALMLVVVYLIITLSIGWLYTIALLHWF</sequence>
<evidence type="ECO:0000256" key="1">
    <source>
        <dbReference type="SAM" id="Phobius"/>
    </source>
</evidence>
<keyword evidence="1" id="KW-0472">Membrane</keyword>
<proteinExistence type="predicted"/>
<dbReference type="PATRIC" id="fig|294.162.peg.299"/>
<feature type="transmembrane region" description="Helical" evidence="1">
    <location>
        <begin position="28"/>
        <end position="52"/>
    </location>
</feature>